<feature type="region of interest" description="Disordered" evidence="1">
    <location>
        <begin position="1"/>
        <end position="22"/>
    </location>
</feature>
<name>A0AAJ0XEF6_HALSE</name>
<sequence>MTSTITASSDDIRPERAHQQDEAPIGKLARIIGQAARFDGDLYGLGRGEQAALARLDPDGEWRPHQVAALSRVLIHAGLDPEHWSLHAWRRWALIAHGIALTGQAAGALGTQLHAADISESRVTKLLTARGDAFRQLLPRLLRLLASKEVAPNWHQLGGLILSEGRNEEKAEAIRMQIAGRYFSALAKAERHDADNKES</sequence>
<evidence type="ECO:0000313" key="3">
    <source>
        <dbReference type="Proteomes" id="UP001296967"/>
    </source>
</evidence>
<proteinExistence type="predicted"/>
<dbReference type="Pfam" id="PF09485">
    <property type="entry name" value="CRISPR_Cse2"/>
    <property type="match status" value="1"/>
</dbReference>
<dbReference type="Gene3D" id="1.10.520.40">
    <property type="entry name" value="CRISPR-associated protein Cse2"/>
    <property type="match status" value="1"/>
</dbReference>
<reference evidence="2" key="1">
    <citation type="submission" date="2017-05" db="EMBL/GenBank/DDBJ databases">
        <authorList>
            <person name="Imhoff J.F."/>
            <person name="Rahn T."/>
            <person name="Kuenzel S."/>
            <person name="Neulinger S.C."/>
        </authorList>
    </citation>
    <scope>NUCLEOTIDE SEQUENCE</scope>
    <source>
        <strain evidence="2">DSM 4395</strain>
    </source>
</reference>
<evidence type="ECO:0000256" key="1">
    <source>
        <dbReference type="SAM" id="MobiDB-lite"/>
    </source>
</evidence>
<gene>
    <name evidence="2" type="ORF">CCR82_01625</name>
</gene>
<dbReference type="NCBIfam" id="TIGR02548">
    <property type="entry name" value="casB_cse2"/>
    <property type="match status" value="1"/>
</dbReference>
<reference evidence="2" key="2">
    <citation type="journal article" date="2020" name="Microorganisms">
        <title>Osmotic Adaptation and Compatible Solute Biosynthesis of Phototrophic Bacteria as Revealed from Genome Analyses.</title>
        <authorList>
            <person name="Imhoff J.F."/>
            <person name="Rahn T."/>
            <person name="Kunzel S."/>
            <person name="Keller A."/>
            <person name="Neulinger S.C."/>
        </authorList>
    </citation>
    <scope>NUCLEOTIDE SEQUENCE</scope>
    <source>
        <strain evidence="2">DSM 4395</strain>
    </source>
</reference>
<dbReference type="InterPro" id="IPR013382">
    <property type="entry name" value="CRISPR-assoc_prot_Cse2"/>
</dbReference>
<organism evidence="2 3">
    <name type="scientific">Halochromatium salexigens</name>
    <name type="common">Chromatium salexigens</name>
    <dbReference type="NCBI Taxonomy" id="49447"/>
    <lineage>
        <taxon>Bacteria</taxon>
        <taxon>Pseudomonadati</taxon>
        <taxon>Pseudomonadota</taxon>
        <taxon>Gammaproteobacteria</taxon>
        <taxon>Chromatiales</taxon>
        <taxon>Chromatiaceae</taxon>
        <taxon>Halochromatium</taxon>
    </lineage>
</organism>
<evidence type="ECO:0000313" key="2">
    <source>
        <dbReference type="EMBL" id="MBK5929266.1"/>
    </source>
</evidence>
<dbReference type="RefSeq" id="WP_201243570.1">
    <property type="nucleotide sequence ID" value="NZ_NHSF01000010.1"/>
</dbReference>
<keyword evidence="3" id="KW-1185">Reference proteome</keyword>
<dbReference type="Proteomes" id="UP001296967">
    <property type="component" value="Unassembled WGS sequence"/>
</dbReference>
<protein>
    <submittedName>
        <fullName evidence="2">CRISPR-associated protein Cse2</fullName>
    </submittedName>
</protein>
<feature type="compositionally biased region" description="Basic and acidic residues" evidence="1">
    <location>
        <begin position="10"/>
        <end position="21"/>
    </location>
</feature>
<comment type="caution">
    <text evidence="2">The sequence shown here is derived from an EMBL/GenBank/DDBJ whole genome shotgun (WGS) entry which is preliminary data.</text>
</comment>
<dbReference type="EMBL" id="NHSF01000010">
    <property type="protein sequence ID" value="MBK5929266.1"/>
    <property type="molecule type" value="Genomic_DNA"/>
</dbReference>
<dbReference type="InterPro" id="IPR038287">
    <property type="entry name" value="Cse2_sf"/>
</dbReference>
<accession>A0AAJ0XEF6</accession>
<dbReference type="AlphaFoldDB" id="A0AAJ0XEF6"/>